<evidence type="ECO:0000256" key="1">
    <source>
        <dbReference type="SAM" id="MobiDB-lite"/>
    </source>
</evidence>
<dbReference type="EMBL" id="CP000544">
    <property type="protein sequence ID" value="ABM61259.1"/>
    <property type="molecule type" value="Genomic_DNA"/>
</dbReference>
<evidence type="ECO:0000313" key="3">
    <source>
        <dbReference type="EMBL" id="ABM61259.1"/>
    </source>
</evidence>
<dbReference type="InterPro" id="IPR002545">
    <property type="entry name" value="CheW-lke_dom"/>
</dbReference>
<accession>A1WU97</accession>
<dbReference type="InterPro" id="IPR036061">
    <property type="entry name" value="CheW-like_dom_sf"/>
</dbReference>
<name>A1WU97_HALHL</name>
<dbReference type="KEGG" id="hha:Hhal_0471"/>
<proteinExistence type="predicted"/>
<dbReference type="SUPFAM" id="SSF50341">
    <property type="entry name" value="CheW-like"/>
    <property type="match status" value="1"/>
</dbReference>
<dbReference type="GO" id="GO:0006935">
    <property type="term" value="P:chemotaxis"/>
    <property type="evidence" value="ECO:0007669"/>
    <property type="project" value="InterPro"/>
</dbReference>
<feature type="domain" description="CheW-like" evidence="2">
    <location>
        <begin position="153"/>
        <end position="293"/>
    </location>
</feature>
<dbReference type="AlphaFoldDB" id="A1WU97"/>
<gene>
    <name evidence="3" type="ordered locus">Hhal_0471</name>
</gene>
<dbReference type="eggNOG" id="COG0835">
    <property type="taxonomic scope" value="Bacteria"/>
</dbReference>
<evidence type="ECO:0000313" key="4">
    <source>
        <dbReference type="Proteomes" id="UP000000647"/>
    </source>
</evidence>
<feature type="compositionally biased region" description="Pro residues" evidence="1">
    <location>
        <begin position="112"/>
        <end position="128"/>
    </location>
</feature>
<dbReference type="HOGENOM" id="CLU_062232_1_0_6"/>
<dbReference type="Pfam" id="PF01584">
    <property type="entry name" value="CheW"/>
    <property type="match status" value="1"/>
</dbReference>
<dbReference type="OrthoDB" id="5565759at2"/>
<feature type="compositionally biased region" description="Low complexity" evidence="1">
    <location>
        <begin position="68"/>
        <end position="85"/>
    </location>
</feature>
<dbReference type="SMART" id="SM00260">
    <property type="entry name" value="CheW"/>
    <property type="match status" value="1"/>
</dbReference>
<dbReference type="GO" id="GO:0007165">
    <property type="term" value="P:signal transduction"/>
    <property type="evidence" value="ECO:0007669"/>
    <property type="project" value="InterPro"/>
</dbReference>
<feature type="region of interest" description="Disordered" evidence="1">
    <location>
        <begin position="25"/>
        <end position="147"/>
    </location>
</feature>
<reference evidence="4" key="1">
    <citation type="submission" date="2006-12" db="EMBL/GenBank/DDBJ databases">
        <title>Complete sequence of Halorhodospira halophila SL1.</title>
        <authorList>
            <consortium name="US DOE Joint Genome Institute"/>
            <person name="Copeland A."/>
            <person name="Lucas S."/>
            <person name="Lapidus A."/>
            <person name="Barry K."/>
            <person name="Detter J.C."/>
            <person name="Glavina del Rio T."/>
            <person name="Hammon N."/>
            <person name="Israni S."/>
            <person name="Dalin E."/>
            <person name="Tice H."/>
            <person name="Pitluck S."/>
            <person name="Saunders E."/>
            <person name="Brettin T."/>
            <person name="Bruce D."/>
            <person name="Han C."/>
            <person name="Tapia R."/>
            <person name="Schmutz J."/>
            <person name="Larimer F."/>
            <person name="Land M."/>
            <person name="Hauser L."/>
            <person name="Kyrpides N."/>
            <person name="Mikhailova N."/>
            <person name="Hoff W."/>
            <person name="Richardson P."/>
        </authorList>
    </citation>
    <scope>NUCLEOTIDE SEQUENCE [LARGE SCALE GENOMIC DNA]</scope>
    <source>
        <strain evidence="4">DSM 244 / SL1</strain>
    </source>
</reference>
<dbReference type="STRING" id="349124.Hhal_0471"/>
<feature type="compositionally biased region" description="Low complexity" evidence="1">
    <location>
        <begin position="49"/>
        <end position="61"/>
    </location>
</feature>
<protein>
    <submittedName>
        <fullName evidence="3">CheW protein</fullName>
    </submittedName>
</protein>
<evidence type="ECO:0000259" key="2">
    <source>
        <dbReference type="PROSITE" id="PS50851"/>
    </source>
</evidence>
<dbReference type="Gene3D" id="2.40.50.180">
    <property type="entry name" value="CheA-289, Domain 4"/>
    <property type="match status" value="1"/>
</dbReference>
<dbReference type="Proteomes" id="UP000000647">
    <property type="component" value="Chromosome"/>
</dbReference>
<organism evidence="3 4">
    <name type="scientific">Halorhodospira halophila (strain DSM 244 / SL1)</name>
    <name type="common">Ectothiorhodospira halophila (strain DSM 244 / SL1)</name>
    <dbReference type="NCBI Taxonomy" id="349124"/>
    <lineage>
        <taxon>Bacteria</taxon>
        <taxon>Pseudomonadati</taxon>
        <taxon>Pseudomonadota</taxon>
        <taxon>Gammaproteobacteria</taxon>
        <taxon>Chromatiales</taxon>
        <taxon>Ectothiorhodospiraceae</taxon>
        <taxon>Halorhodospira</taxon>
    </lineage>
</organism>
<dbReference type="PROSITE" id="PS50851">
    <property type="entry name" value="CHEW"/>
    <property type="match status" value="1"/>
</dbReference>
<keyword evidence="4" id="KW-1185">Reference proteome</keyword>
<dbReference type="RefSeq" id="WP_011813282.1">
    <property type="nucleotide sequence ID" value="NC_008789.1"/>
</dbReference>
<reference evidence="3 4" key="2">
    <citation type="journal article" date="2013" name="Stand. Genomic Sci.">
        <title>Complete genome sequence of Halorhodospira halophila SL1.</title>
        <authorList>
            <person name="Challacombe J.F."/>
            <person name="Majid S."/>
            <person name="Deole R."/>
            <person name="Brettin T.S."/>
            <person name="Bruce D."/>
            <person name="Delano S.F."/>
            <person name="Detter J.C."/>
            <person name="Gleasner C.D."/>
            <person name="Han C.S."/>
            <person name="Misra M."/>
            <person name="Reitenga K.G."/>
            <person name="Mikhailova N."/>
            <person name="Woyke T."/>
            <person name="Pitluck S."/>
            <person name="Nolan M."/>
            <person name="Land M.L."/>
            <person name="Saunders E."/>
            <person name="Tapia R."/>
            <person name="Lapidus A."/>
            <person name="Ivanova N."/>
            <person name="Hoff W.D."/>
        </authorList>
    </citation>
    <scope>NUCLEOTIDE SEQUENCE [LARGE SCALE GENOMIC DNA]</scope>
    <source>
        <strain evidence="4">DSM 244 / SL1</strain>
    </source>
</reference>
<sequence>MSEEDPGKGLPDHQHALGEYLQALLDEVEDFVPEAEASPGGEQPPPEPEAAAAEAASSPGESAEREIPAAPEAARAPAPQAPAAQSRMAERPRLPQAPLPTVAPPETASEPQPEPDPPPAKTAAPAPPRTQAGAGAGGKEPPADPTPAWARPFFQALTLHVGALRLAVPLVKLHRVVPWEDPDEVEPTVGQPAWMHGLLDHRGRYVQVVDTAEVVLPEDRRPPLEERRAGRIIIVGDGHWGLACREVGAVLKLTPEQVQWRSAEGRRRWLAGTVREHLCALVDTDAFADMLEREGGVGGTLASPASRGQNNPAGSG</sequence>